<keyword evidence="1" id="KW-0732">Signal</keyword>
<feature type="signal peptide" evidence="1">
    <location>
        <begin position="1"/>
        <end position="23"/>
    </location>
</feature>
<comment type="caution">
    <text evidence="2">The sequence shown here is derived from an EMBL/GenBank/DDBJ whole genome shotgun (WGS) entry which is preliminary data.</text>
</comment>
<dbReference type="PROSITE" id="PS51257">
    <property type="entry name" value="PROKAR_LIPOPROTEIN"/>
    <property type="match status" value="1"/>
</dbReference>
<reference evidence="2" key="2">
    <citation type="journal article" date="2021" name="PeerJ">
        <title>Extensive microbial diversity within the chicken gut microbiome revealed by metagenomics and culture.</title>
        <authorList>
            <person name="Gilroy R."/>
            <person name="Ravi A."/>
            <person name="Getino M."/>
            <person name="Pursley I."/>
            <person name="Horton D.L."/>
            <person name="Alikhan N.F."/>
            <person name="Baker D."/>
            <person name="Gharbi K."/>
            <person name="Hall N."/>
            <person name="Watson M."/>
            <person name="Adriaenssens E.M."/>
            <person name="Foster-Nyarko E."/>
            <person name="Jarju S."/>
            <person name="Secka A."/>
            <person name="Antonio M."/>
            <person name="Oren A."/>
            <person name="Chaudhuri R.R."/>
            <person name="La Ragione R."/>
            <person name="Hildebrand F."/>
            <person name="Pallen M.J."/>
        </authorList>
    </citation>
    <scope>NUCLEOTIDE SEQUENCE</scope>
    <source>
        <strain evidence="2">CHK176-22527</strain>
    </source>
</reference>
<feature type="chain" id="PRO_5038876625" evidence="1">
    <location>
        <begin position="24"/>
        <end position="50"/>
    </location>
</feature>
<sequence>MRKKLGLFLNCALMCVLFMFVLAGCGEDQSGQTINEPEITGEYLAGEYSQ</sequence>
<name>A0A9D1HDZ9_9FIRM</name>
<evidence type="ECO:0000256" key="1">
    <source>
        <dbReference type="SAM" id="SignalP"/>
    </source>
</evidence>
<evidence type="ECO:0000313" key="2">
    <source>
        <dbReference type="EMBL" id="HIT99192.1"/>
    </source>
</evidence>
<reference evidence="2" key="1">
    <citation type="submission" date="2020-10" db="EMBL/GenBank/DDBJ databases">
        <authorList>
            <person name="Gilroy R."/>
        </authorList>
    </citation>
    <scope>NUCLEOTIDE SEQUENCE</scope>
    <source>
        <strain evidence="2">CHK176-22527</strain>
    </source>
</reference>
<proteinExistence type="predicted"/>
<organism evidence="2 3">
    <name type="scientific">Candidatus Allocopromorpha excrementavium</name>
    <dbReference type="NCBI Taxonomy" id="2840741"/>
    <lineage>
        <taxon>Bacteria</taxon>
        <taxon>Bacillati</taxon>
        <taxon>Bacillota</taxon>
        <taxon>Clostridia</taxon>
        <taxon>Eubacteriales</taxon>
        <taxon>Eubacteriaceae</taxon>
        <taxon>Eubacteriaceae incertae sedis</taxon>
        <taxon>Candidatus Allocopromorpha</taxon>
    </lineage>
</organism>
<protein>
    <submittedName>
        <fullName evidence="2">Uncharacterized protein</fullName>
    </submittedName>
</protein>
<feature type="non-terminal residue" evidence="2">
    <location>
        <position position="50"/>
    </location>
</feature>
<dbReference type="AlphaFoldDB" id="A0A9D1HDZ9"/>
<evidence type="ECO:0000313" key="3">
    <source>
        <dbReference type="Proteomes" id="UP000824159"/>
    </source>
</evidence>
<dbReference type="EMBL" id="DVLX01000030">
    <property type="protein sequence ID" value="HIT99192.1"/>
    <property type="molecule type" value="Genomic_DNA"/>
</dbReference>
<accession>A0A9D1HDZ9</accession>
<gene>
    <name evidence="2" type="ORF">IAD12_02930</name>
</gene>
<dbReference type="Proteomes" id="UP000824159">
    <property type="component" value="Unassembled WGS sequence"/>
</dbReference>